<accession>A0A6C0K7B3</accession>
<reference evidence="1" key="1">
    <citation type="journal article" date="2020" name="Nature">
        <title>Giant virus diversity and host interactions through global metagenomics.</title>
        <authorList>
            <person name="Schulz F."/>
            <person name="Roux S."/>
            <person name="Paez-Espino D."/>
            <person name="Jungbluth S."/>
            <person name="Walsh D.A."/>
            <person name="Denef V.J."/>
            <person name="McMahon K.D."/>
            <person name="Konstantinidis K.T."/>
            <person name="Eloe-Fadrosh E.A."/>
            <person name="Kyrpides N.C."/>
            <person name="Woyke T."/>
        </authorList>
    </citation>
    <scope>NUCLEOTIDE SEQUENCE</scope>
    <source>
        <strain evidence="1">GVMAG-S-1101176-114</strain>
    </source>
</reference>
<dbReference type="EMBL" id="MN740813">
    <property type="protein sequence ID" value="QHU13041.1"/>
    <property type="molecule type" value="Genomic_DNA"/>
</dbReference>
<proteinExistence type="predicted"/>
<name>A0A6C0K7B3_9ZZZZ</name>
<sequence length="125" mass="14592">MISIHIIRTLLTTNTDDVIEIFKASSEDNLFSVSYIDRDARLRYSFDAYPDQIARYLYSMFGMLRIDEEPFESVQITLPAHPPINVKIASLSASRIEAFMQPLKWCLRNWMRSTAASFTQRHERV</sequence>
<organism evidence="1">
    <name type="scientific">viral metagenome</name>
    <dbReference type="NCBI Taxonomy" id="1070528"/>
    <lineage>
        <taxon>unclassified sequences</taxon>
        <taxon>metagenomes</taxon>
        <taxon>organismal metagenomes</taxon>
    </lineage>
</organism>
<evidence type="ECO:0000313" key="1">
    <source>
        <dbReference type="EMBL" id="QHU13041.1"/>
    </source>
</evidence>
<dbReference type="AlphaFoldDB" id="A0A6C0K7B3"/>
<protein>
    <submittedName>
        <fullName evidence="1">Uncharacterized protein</fullName>
    </submittedName>
</protein>